<dbReference type="STRING" id="84029.CROST_33620"/>
<dbReference type="AlphaFoldDB" id="A0A1S8L103"/>
<accession>A0A1S8L103</accession>
<organism evidence="1 2">
    <name type="scientific">Clostridium felsineum</name>
    <dbReference type="NCBI Taxonomy" id="36839"/>
    <lineage>
        <taxon>Bacteria</taxon>
        <taxon>Bacillati</taxon>
        <taxon>Bacillota</taxon>
        <taxon>Clostridia</taxon>
        <taxon>Eubacteriales</taxon>
        <taxon>Clostridiaceae</taxon>
        <taxon>Clostridium</taxon>
    </lineage>
</organism>
<dbReference type="Proteomes" id="UP000190951">
    <property type="component" value="Chromosome"/>
</dbReference>
<keyword evidence="2" id="KW-1185">Reference proteome</keyword>
<dbReference type="EMBL" id="CP096983">
    <property type="protein sequence ID" value="URZ11035.1"/>
    <property type="molecule type" value="Genomic_DNA"/>
</dbReference>
<dbReference type="KEGG" id="crw:CROST_017510"/>
<protein>
    <submittedName>
        <fullName evidence="1">Uncharacterized protein</fullName>
    </submittedName>
</protein>
<reference evidence="1 2" key="1">
    <citation type="submission" date="2022-04" db="EMBL/GenBank/DDBJ databases">
        <title>Genome sequence of C. roseum typestrain.</title>
        <authorList>
            <person name="Poehlein A."/>
            <person name="Schoch T."/>
            <person name="Duerre P."/>
            <person name="Daniel R."/>
        </authorList>
    </citation>
    <scope>NUCLEOTIDE SEQUENCE [LARGE SCALE GENOMIC DNA]</scope>
    <source>
        <strain evidence="1 2">DSM 7320</strain>
    </source>
</reference>
<proteinExistence type="predicted"/>
<evidence type="ECO:0000313" key="1">
    <source>
        <dbReference type="EMBL" id="URZ11035.1"/>
    </source>
</evidence>
<dbReference type="RefSeq" id="WP_077850650.1">
    <property type="nucleotide sequence ID" value="NZ_CP096983.1"/>
</dbReference>
<name>A0A1S8L103_9CLOT</name>
<evidence type="ECO:0000313" key="2">
    <source>
        <dbReference type="Proteomes" id="UP000190951"/>
    </source>
</evidence>
<gene>
    <name evidence="1" type="ORF">CROST_017510</name>
</gene>
<sequence length="179" mass="21436">MEISYILSIEELVNLFSKNITKSRIYKQLIILYNLICILSFFIFFLMCKNPNNLLINIVALLTINLLMKIKFASYIFGKIFQKKYNYKKYSSNFKLTKLDINENYLTLITELDEKHYTFESIYDIYLVDIYIVIRTTVQMDIFIPNRAFKSDLNKQSFLNKICKLTNLKVKEFFPIDIY</sequence>